<dbReference type="PANTHER" id="PTHR45749">
    <property type="match status" value="1"/>
</dbReference>
<dbReference type="Pfam" id="PF14291">
    <property type="entry name" value="DUF4371"/>
    <property type="match status" value="1"/>
</dbReference>
<evidence type="ECO:0000259" key="1">
    <source>
        <dbReference type="SMART" id="SM00597"/>
    </source>
</evidence>
<evidence type="ECO:0000313" key="3">
    <source>
        <dbReference type="RefSeq" id="XP_025414923.1"/>
    </source>
</evidence>
<sequence>MDQFVIKKSKPKDSTIENSLAHKNDLNIKTPETCIPSSSFTSVDIRINDIIYFVNRVLSHSEIHTVINNIWTPDITFKFPIHKNFDKNKKGQTSKFQFNWLLRWRWLAYSEKEDGAFCKLCVAFSKSEGGINGQKLGALVINKFDNWKHAIETFTKHDKLNYHIKSVIDTDNFSKTRNNPSISIENQLDTARNTIQTSNEGNFRELLRYRARGDLKFKTFFEGPGERNKYISPTSQNAIIDCCNTVILNKIVAKINKAKCFTVLVDETADVSGIEQVSLCAKYVDVDELVVRKDFLQRSG</sequence>
<dbReference type="RefSeq" id="XP_025414923.1">
    <property type="nucleotide sequence ID" value="XM_025559138.1"/>
</dbReference>
<dbReference type="InterPro" id="IPR025398">
    <property type="entry name" value="DUF4371"/>
</dbReference>
<gene>
    <name evidence="3" type="primary">LOC112686729</name>
</gene>
<protein>
    <submittedName>
        <fullName evidence="3">Zinc finger MYM-type protein 1-like</fullName>
    </submittedName>
</protein>
<feature type="domain" description="TTF-type" evidence="1">
    <location>
        <begin position="92"/>
        <end position="178"/>
    </location>
</feature>
<dbReference type="AlphaFoldDB" id="A0A8B8FWN3"/>
<dbReference type="PANTHER" id="PTHR45749:SF21">
    <property type="entry name" value="DUF4371 DOMAIN-CONTAINING PROTEIN"/>
    <property type="match status" value="1"/>
</dbReference>
<dbReference type="SMART" id="SM00597">
    <property type="entry name" value="ZnF_TTF"/>
    <property type="match status" value="1"/>
</dbReference>
<keyword evidence="2" id="KW-1185">Reference proteome</keyword>
<name>A0A8B8FWN3_9HEMI</name>
<dbReference type="Proteomes" id="UP000694846">
    <property type="component" value="Unplaced"/>
</dbReference>
<organism evidence="2 3">
    <name type="scientific">Sipha flava</name>
    <name type="common">yellow sugarcane aphid</name>
    <dbReference type="NCBI Taxonomy" id="143950"/>
    <lineage>
        <taxon>Eukaryota</taxon>
        <taxon>Metazoa</taxon>
        <taxon>Ecdysozoa</taxon>
        <taxon>Arthropoda</taxon>
        <taxon>Hexapoda</taxon>
        <taxon>Insecta</taxon>
        <taxon>Pterygota</taxon>
        <taxon>Neoptera</taxon>
        <taxon>Paraneoptera</taxon>
        <taxon>Hemiptera</taxon>
        <taxon>Sternorrhyncha</taxon>
        <taxon>Aphidomorpha</taxon>
        <taxon>Aphidoidea</taxon>
        <taxon>Aphididae</taxon>
        <taxon>Sipha</taxon>
    </lineage>
</organism>
<proteinExistence type="predicted"/>
<reference evidence="3" key="1">
    <citation type="submission" date="2025-08" db="UniProtKB">
        <authorList>
            <consortium name="RefSeq"/>
        </authorList>
    </citation>
    <scope>IDENTIFICATION</scope>
    <source>
        <tissue evidence="3">Whole body</tissue>
    </source>
</reference>
<dbReference type="InterPro" id="IPR006580">
    <property type="entry name" value="Znf_TTF"/>
</dbReference>
<dbReference type="GeneID" id="112686729"/>
<evidence type="ECO:0000313" key="2">
    <source>
        <dbReference type="Proteomes" id="UP000694846"/>
    </source>
</evidence>
<accession>A0A8B8FWN3</accession>
<dbReference type="OrthoDB" id="6600299at2759"/>